<dbReference type="InterPro" id="IPR012675">
    <property type="entry name" value="Beta-grasp_dom_sf"/>
</dbReference>
<dbReference type="Pfam" id="PF00111">
    <property type="entry name" value="Fer2"/>
    <property type="match status" value="1"/>
</dbReference>
<dbReference type="Proteomes" id="UP000887566">
    <property type="component" value="Unplaced"/>
</dbReference>
<dbReference type="PRINTS" id="PR00355">
    <property type="entry name" value="ADRENODOXIN"/>
</dbReference>
<evidence type="ECO:0000256" key="9">
    <source>
        <dbReference type="ARBA" id="ARBA00023128"/>
    </source>
</evidence>
<evidence type="ECO:0000256" key="5">
    <source>
        <dbReference type="ARBA" id="ARBA00022723"/>
    </source>
</evidence>
<evidence type="ECO:0000313" key="16">
    <source>
        <dbReference type="WBParaSite" id="PSAMB.scaffold1825size27569.g15078.t1"/>
    </source>
</evidence>
<dbReference type="CDD" id="cd00207">
    <property type="entry name" value="fer2"/>
    <property type="match status" value="1"/>
</dbReference>
<keyword evidence="3" id="KW-0813">Transport</keyword>
<organism evidence="15 16">
    <name type="scientific">Plectus sambesii</name>
    <dbReference type="NCBI Taxonomy" id="2011161"/>
    <lineage>
        <taxon>Eukaryota</taxon>
        <taxon>Metazoa</taxon>
        <taxon>Ecdysozoa</taxon>
        <taxon>Nematoda</taxon>
        <taxon>Chromadorea</taxon>
        <taxon>Plectida</taxon>
        <taxon>Plectina</taxon>
        <taxon>Plectoidea</taxon>
        <taxon>Plectidae</taxon>
        <taxon>Plectus</taxon>
    </lineage>
</organism>
<dbReference type="PROSITE" id="PS51085">
    <property type="entry name" value="2FE2S_FER_2"/>
    <property type="match status" value="1"/>
</dbReference>
<dbReference type="PROSITE" id="PS00814">
    <property type="entry name" value="ADX"/>
    <property type="match status" value="1"/>
</dbReference>
<protein>
    <submittedName>
        <fullName evidence="16">2Fe-2S ferredoxin-type domain-containing protein</fullName>
    </submittedName>
</protein>
<evidence type="ECO:0000256" key="1">
    <source>
        <dbReference type="ARBA" id="ARBA00004173"/>
    </source>
</evidence>
<keyword evidence="7" id="KW-0408">Iron</keyword>
<keyword evidence="10" id="KW-0443">Lipid metabolism</keyword>
<evidence type="ECO:0000256" key="3">
    <source>
        <dbReference type="ARBA" id="ARBA00022448"/>
    </source>
</evidence>
<evidence type="ECO:0000256" key="6">
    <source>
        <dbReference type="ARBA" id="ARBA00022982"/>
    </source>
</evidence>
<comment type="function">
    <text evidence="13">Required for ecdysteroidogenesis in the prothoracic gland which is necessary for larval to pupal transition.</text>
</comment>
<keyword evidence="10" id="KW-0753">Steroid metabolism</keyword>
<dbReference type="SUPFAM" id="SSF54292">
    <property type="entry name" value="2Fe-2S ferredoxin-like"/>
    <property type="match status" value="1"/>
</dbReference>
<dbReference type="InterPro" id="IPR018298">
    <property type="entry name" value="Adrenodoxin_Fe-S_BS"/>
</dbReference>
<evidence type="ECO:0000256" key="8">
    <source>
        <dbReference type="ARBA" id="ARBA00023014"/>
    </source>
</evidence>
<evidence type="ECO:0000256" key="4">
    <source>
        <dbReference type="ARBA" id="ARBA00022714"/>
    </source>
</evidence>
<dbReference type="GO" id="GO:0140647">
    <property type="term" value="P:P450-containing electron transport chain"/>
    <property type="evidence" value="ECO:0007669"/>
    <property type="project" value="InterPro"/>
</dbReference>
<keyword evidence="8" id="KW-0411">Iron-sulfur</keyword>
<reference evidence="16" key="1">
    <citation type="submission" date="2022-11" db="UniProtKB">
        <authorList>
            <consortium name="WormBaseParasite"/>
        </authorList>
    </citation>
    <scope>IDENTIFICATION</scope>
</reference>
<sequence>MIRAARRILTAAVGRASHARSIQSTSALRYPGEYEYEDPKSPEDVVNVTYLLKDGTQREIKAKVGDNLMYLAHRHDIELEGACEASLACSTCHVYVKEEYVDKLPEPKEEEDDMLDMAPALKPNSRLGCQIILTKELEGLVVTLPPMTRNFYVDGHVPEPH</sequence>
<dbReference type="InterPro" id="IPR001055">
    <property type="entry name" value="Adrenodoxin-like"/>
</dbReference>
<dbReference type="GO" id="GO:0006694">
    <property type="term" value="P:steroid biosynthetic process"/>
    <property type="evidence" value="ECO:0007669"/>
    <property type="project" value="UniProtKB-KW"/>
</dbReference>
<proteinExistence type="inferred from homology"/>
<evidence type="ECO:0000259" key="14">
    <source>
        <dbReference type="PROSITE" id="PS51085"/>
    </source>
</evidence>
<evidence type="ECO:0000256" key="13">
    <source>
        <dbReference type="ARBA" id="ARBA00054507"/>
    </source>
</evidence>
<name>A0A914VCL7_9BILA</name>
<dbReference type="PANTHER" id="PTHR23426">
    <property type="entry name" value="FERREDOXIN/ADRENODOXIN"/>
    <property type="match status" value="1"/>
</dbReference>
<evidence type="ECO:0000256" key="2">
    <source>
        <dbReference type="ARBA" id="ARBA00010914"/>
    </source>
</evidence>
<keyword evidence="11" id="KW-0755">Steroidogenesis</keyword>
<dbReference type="PANTHER" id="PTHR23426:SF65">
    <property type="entry name" value="FERREDOXIN-2, MITOCHONDRIAL"/>
    <property type="match status" value="1"/>
</dbReference>
<feature type="domain" description="2Fe-2S ferredoxin-type" evidence="14">
    <location>
        <begin position="46"/>
        <end position="148"/>
    </location>
</feature>
<keyword evidence="9" id="KW-0496">Mitochondrion</keyword>
<keyword evidence="6" id="KW-0249">Electron transport</keyword>
<evidence type="ECO:0000256" key="11">
    <source>
        <dbReference type="ARBA" id="ARBA00023250"/>
    </source>
</evidence>
<dbReference type="WBParaSite" id="PSAMB.scaffold1825size27569.g15078.t1">
    <property type="protein sequence ID" value="PSAMB.scaffold1825size27569.g15078.t1"/>
    <property type="gene ID" value="PSAMB.scaffold1825size27569.g15078"/>
</dbReference>
<dbReference type="Gene3D" id="3.10.20.30">
    <property type="match status" value="1"/>
</dbReference>
<dbReference type="InterPro" id="IPR036010">
    <property type="entry name" value="2Fe-2S_ferredoxin-like_sf"/>
</dbReference>
<keyword evidence="5" id="KW-0479">Metal-binding</keyword>
<keyword evidence="15" id="KW-1185">Reference proteome</keyword>
<evidence type="ECO:0000313" key="15">
    <source>
        <dbReference type="Proteomes" id="UP000887566"/>
    </source>
</evidence>
<evidence type="ECO:0000256" key="10">
    <source>
        <dbReference type="ARBA" id="ARBA00023221"/>
    </source>
</evidence>
<dbReference type="FunFam" id="3.10.20.30:FF:000013">
    <property type="entry name" value="Adrenodoxin, mitochondrial"/>
    <property type="match status" value="1"/>
</dbReference>
<dbReference type="InterPro" id="IPR001041">
    <property type="entry name" value="2Fe-2S_ferredoxin-type"/>
</dbReference>
<keyword evidence="4" id="KW-0001">2Fe-2S</keyword>
<evidence type="ECO:0000256" key="7">
    <source>
        <dbReference type="ARBA" id="ARBA00023004"/>
    </source>
</evidence>
<dbReference type="GO" id="GO:0009055">
    <property type="term" value="F:electron transfer activity"/>
    <property type="evidence" value="ECO:0007669"/>
    <property type="project" value="TreeGrafter"/>
</dbReference>
<dbReference type="AlphaFoldDB" id="A0A914VCL7"/>
<comment type="similarity">
    <text evidence="2">Belongs to the adrenodoxin/putidaredoxin family.</text>
</comment>
<comment type="cofactor">
    <cofactor evidence="12">
        <name>[2Fe-2S] cluster</name>
        <dbReference type="ChEBI" id="CHEBI:190135"/>
    </cofactor>
</comment>
<comment type="subcellular location">
    <subcellularLocation>
        <location evidence="1">Mitochondrion</location>
    </subcellularLocation>
</comment>
<accession>A0A914VCL7</accession>
<dbReference type="GO" id="GO:0051537">
    <property type="term" value="F:2 iron, 2 sulfur cluster binding"/>
    <property type="evidence" value="ECO:0007669"/>
    <property type="project" value="UniProtKB-KW"/>
</dbReference>
<evidence type="ECO:0000256" key="12">
    <source>
        <dbReference type="ARBA" id="ARBA00034078"/>
    </source>
</evidence>
<dbReference type="GO" id="GO:0046872">
    <property type="term" value="F:metal ion binding"/>
    <property type="evidence" value="ECO:0007669"/>
    <property type="project" value="UniProtKB-KW"/>
</dbReference>
<dbReference type="GO" id="GO:0005739">
    <property type="term" value="C:mitochondrion"/>
    <property type="evidence" value="ECO:0007669"/>
    <property type="project" value="UniProtKB-SubCell"/>
</dbReference>